<protein>
    <submittedName>
        <fullName evidence="2">Transcriptional regulator</fullName>
    </submittedName>
</protein>
<dbReference type="Proteomes" id="UP000250796">
    <property type="component" value="Chromosome MESINF"/>
</dbReference>
<evidence type="ECO:0000313" key="2">
    <source>
        <dbReference type="EMBL" id="SSC12674.1"/>
    </source>
</evidence>
<dbReference type="InterPro" id="IPR000835">
    <property type="entry name" value="HTH_MarR-typ"/>
</dbReference>
<dbReference type="GO" id="GO:0003700">
    <property type="term" value="F:DNA-binding transcription factor activity"/>
    <property type="evidence" value="ECO:0007669"/>
    <property type="project" value="InterPro"/>
</dbReference>
<dbReference type="SUPFAM" id="SSF46785">
    <property type="entry name" value="Winged helix' DNA-binding domain"/>
    <property type="match status" value="1"/>
</dbReference>
<dbReference type="InterPro" id="IPR036390">
    <property type="entry name" value="WH_DNA-bd_sf"/>
</dbReference>
<keyword evidence="3" id="KW-1185">Reference proteome</keyword>
<accession>A0A7Z7LFD5</accession>
<proteinExistence type="predicted"/>
<reference evidence="2 3" key="1">
    <citation type="submission" date="2017-01" db="EMBL/GenBank/DDBJ databases">
        <authorList>
            <person name="Erauso G."/>
        </authorList>
    </citation>
    <scope>NUCLEOTIDE SEQUENCE [LARGE SCALE GENOMIC DNA]</scope>
    <source>
        <strain evidence="2">MESINF1</strain>
    </source>
</reference>
<dbReference type="InterPro" id="IPR036388">
    <property type="entry name" value="WH-like_DNA-bd_sf"/>
</dbReference>
<dbReference type="AlphaFoldDB" id="A0A7Z7LFD5"/>
<evidence type="ECO:0000313" key="3">
    <source>
        <dbReference type="Proteomes" id="UP000250796"/>
    </source>
</evidence>
<organism evidence="2 3">
    <name type="scientific">Mesotoga infera</name>
    <dbReference type="NCBI Taxonomy" id="1236046"/>
    <lineage>
        <taxon>Bacteria</taxon>
        <taxon>Thermotogati</taxon>
        <taxon>Thermotogota</taxon>
        <taxon>Thermotogae</taxon>
        <taxon>Kosmotogales</taxon>
        <taxon>Kosmotogaceae</taxon>
        <taxon>Mesotoga</taxon>
    </lineage>
</organism>
<dbReference type="PRINTS" id="PR00598">
    <property type="entry name" value="HTHMARR"/>
</dbReference>
<dbReference type="SMART" id="SM00347">
    <property type="entry name" value="HTH_MARR"/>
    <property type="match status" value="1"/>
</dbReference>
<dbReference type="PANTHER" id="PTHR33164:SF43">
    <property type="entry name" value="HTH-TYPE TRANSCRIPTIONAL REPRESSOR YETL"/>
    <property type="match status" value="1"/>
</dbReference>
<gene>
    <name evidence="2" type="ORF">MESINF_1230</name>
</gene>
<dbReference type="PANTHER" id="PTHR33164">
    <property type="entry name" value="TRANSCRIPTIONAL REGULATOR, MARR FAMILY"/>
    <property type="match status" value="1"/>
</dbReference>
<evidence type="ECO:0000259" key="1">
    <source>
        <dbReference type="PROSITE" id="PS50995"/>
    </source>
</evidence>
<dbReference type="Pfam" id="PF12802">
    <property type="entry name" value="MarR_2"/>
    <property type="match status" value="1"/>
</dbReference>
<dbReference type="RefSeq" id="WP_169698945.1">
    <property type="nucleotide sequence ID" value="NZ_LS974202.1"/>
</dbReference>
<dbReference type="Gene3D" id="1.10.10.10">
    <property type="entry name" value="Winged helix-like DNA-binding domain superfamily/Winged helix DNA-binding domain"/>
    <property type="match status" value="1"/>
</dbReference>
<name>A0A7Z7LFD5_9BACT</name>
<dbReference type="PROSITE" id="PS50995">
    <property type="entry name" value="HTH_MARR_2"/>
    <property type="match status" value="1"/>
</dbReference>
<dbReference type="GO" id="GO:0006950">
    <property type="term" value="P:response to stress"/>
    <property type="evidence" value="ECO:0007669"/>
    <property type="project" value="TreeGrafter"/>
</dbReference>
<dbReference type="KEGG" id="minf:MESINF_1230"/>
<dbReference type="EMBL" id="LS974202">
    <property type="protein sequence ID" value="SSC12674.1"/>
    <property type="molecule type" value="Genomic_DNA"/>
</dbReference>
<dbReference type="InterPro" id="IPR039422">
    <property type="entry name" value="MarR/SlyA-like"/>
</dbReference>
<feature type="domain" description="HTH marR-type" evidence="1">
    <location>
        <begin position="1"/>
        <end position="137"/>
    </location>
</feature>
<sequence length="142" mass="16317">MEKRIDEIRDLIQEIAWRFGDHEFNGECCGGLTFVEFMALKKINESEYLSIQEVGKALNFTKSGATRLVNRLQAKKYIKRERSSKDGRVCCITLSSEGRNALNTIAGKYGEYLEKVLKELDQEQIELLGRILQLLANITKRE</sequence>